<keyword evidence="1 4" id="KW-0812">Transmembrane</keyword>
<keyword evidence="2 4" id="KW-1133">Transmembrane helix</keyword>
<gene>
    <name evidence="5" type="ORF">D915_005868</name>
</gene>
<protein>
    <submittedName>
        <fullName evidence="5">Amino acid transporter</fullName>
    </submittedName>
</protein>
<reference evidence="5" key="1">
    <citation type="submission" date="2019-03" db="EMBL/GenBank/DDBJ databases">
        <title>Improved annotation for the trematode Fasciola hepatica.</title>
        <authorList>
            <person name="Choi Y.-J."/>
            <person name="Martin J."/>
            <person name="Mitreva M."/>
        </authorList>
    </citation>
    <scope>NUCLEOTIDE SEQUENCE [LARGE SCALE GENOMIC DNA]</scope>
</reference>
<evidence type="ECO:0000256" key="4">
    <source>
        <dbReference type="SAM" id="Phobius"/>
    </source>
</evidence>
<keyword evidence="6" id="KW-1185">Reference proteome</keyword>
<dbReference type="GO" id="GO:0015501">
    <property type="term" value="F:glutamate:sodium symporter activity"/>
    <property type="evidence" value="ECO:0007669"/>
    <property type="project" value="TreeGrafter"/>
</dbReference>
<dbReference type="PANTHER" id="PTHR11958">
    <property type="entry name" value="SODIUM/DICARBOXYLATE SYMPORTER-RELATED"/>
    <property type="match status" value="1"/>
</dbReference>
<dbReference type="GO" id="GO:0005886">
    <property type="term" value="C:plasma membrane"/>
    <property type="evidence" value="ECO:0007669"/>
    <property type="project" value="TreeGrafter"/>
</dbReference>
<dbReference type="PANTHER" id="PTHR11958:SF63">
    <property type="entry name" value="AMINO ACID TRANSPORTER"/>
    <property type="match status" value="1"/>
</dbReference>
<evidence type="ECO:0000256" key="2">
    <source>
        <dbReference type="ARBA" id="ARBA00022989"/>
    </source>
</evidence>
<name>A0A4E0R6L9_FASHE</name>
<dbReference type="SUPFAM" id="SSF118215">
    <property type="entry name" value="Proton glutamate symport protein"/>
    <property type="match status" value="1"/>
</dbReference>
<evidence type="ECO:0000256" key="3">
    <source>
        <dbReference type="ARBA" id="ARBA00023136"/>
    </source>
</evidence>
<organism evidence="5 6">
    <name type="scientific">Fasciola hepatica</name>
    <name type="common">Liver fluke</name>
    <dbReference type="NCBI Taxonomy" id="6192"/>
    <lineage>
        <taxon>Eukaryota</taxon>
        <taxon>Metazoa</taxon>
        <taxon>Spiralia</taxon>
        <taxon>Lophotrochozoa</taxon>
        <taxon>Platyhelminthes</taxon>
        <taxon>Trematoda</taxon>
        <taxon>Digenea</taxon>
        <taxon>Plagiorchiida</taxon>
        <taxon>Echinostomata</taxon>
        <taxon>Echinostomatoidea</taxon>
        <taxon>Fasciolidae</taxon>
        <taxon>Fasciola</taxon>
    </lineage>
</organism>
<dbReference type="GO" id="GO:0005313">
    <property type="term" value="F:L-glutamate transmembrane transporter activity"/>
    <property type="evidence" value="ECO:0007669"/>
    <property type="project" value="TreeGrafter"/>
</dbReference>
<proteinExistence type="predicted"/>
<dbReference type="Proteomes" id="UP000230066">
    <property type="component" value="Unassembled WGS sequence"/>
</dbReference>
<keyword evidence="3 4" id="KW-0472">Membrane</keyword>
<dbReference type="EMBL" id="JXXN02002145">
    <property type="protein sequence ID" value="THD23443.1"/>
    <property type="molecule type" value="Genomic_DNA"/>
</dbReference>
<evidence type="ECO:0000256" key="1">
    <source>
        <dbReference type="ARBA" id="ARBA00022692"/>
    </source>
</evidence>
<dbReference type="Gene3D" id="1.10.3860.10">
    <property type="entry name" value="Sodium:dicarboxylate symporter"/>
    <property type="match status" value="1"/>
</dbReference>
<dbReference type="AlphaFoldDB" id="A0A4E0R6L9"/>
<evidence type="ECO:0000313" key="6">
    <source>
        <dbReference type="Proteomes" id="UP000230066"/>
    </source>
</evidence>
<dbReference type="InterPro" id="IPR050746">
    <property type="entry name" value="DAACS"/>
</dbReference>
<comment type="caution">
    <text evidence="5">The sequence shown here is derived from an EMBL/GenBank/DDBJ whole genome shotgun (WGS) entry which is preliminary data.</text>
</comment>
<dbReference type="PRINTS" id="PR00173">
    <property type="entry name" value="EDTRNSPORT"/>
</dbReference>
<accession>A0A4E0R6L9</accession>
<feature type="transmembrane region" description="Helical" evidence="4">
    <location>
        <begin position="15"/>
        <end position="37"/>
    </location>
</feature>
<dbReference type="InterPro" id="IPR036458">
    <property type="entry name" value="Na:dicarbo_symporter_sf"/>
</dbReference>
<evidence type="ECO:0000313" key="5">
    <source>
        <dbReference type="EMBL" id="THD23443.1"/>
    </source>
</evidence>
<dbReference type="GO" id="GO:0015175">
    <property type="term" value="F:neutral L-amino acid transmembrane transporter activity"/>
    <property type="evidence" value="ECO:0007669"/>
    <property type="project" value="TreeGrafter"/>
</dbReference>
<sequence>MANFTKICHCLKENAVLLMTVICIFVGVAVGIVLNMFHAAEIVKLYIALPGELFMRALYFSVLPLLSCNIIASEALQNN</sequence>